<dbReference type="AlphaFoldDB" id="A0A179B3U6"/>
<proteinExistence type="predicted"/>
<dbReference type="STRING" id="1823756.A4H34_00350"/>
<evidence type="ECO:0000313" key="1">
    <source>
        <dbReference type="EMBL" id="OAP85694.1"/>
    </source>
</evidence>
<evidence type="ECO:0000313" key="2">
    <source>
        <dbReference type="Proteomes" id="UP000078368"/>
    </source>
</evidence>
<keyword evidence="2" id="KW-1185">Reference proteome</keyword>
<protein>
    <submittedName>
        <fullName evidence="1">Uncharacterized protein</fullName>
    </submittedName>
</protein>
<comment type="caution">
    <text evidence="1">The sequence shown here is derived from an EMBL/GenBank/DDBJ whole genome shotgun (WGS) entry which is preliminary data.</text>
</comment>
<reference evidence="1 2" key="1">
    <citation type="submission" date="2016-04" db="EMBL/GenBank/DDBJ databases">
        <title>Peptidophaga gingivicola gen. nov., sp. nov., isolated from human subgingival plaque.</title>
        <authorList>
            <person name="Beall C.J."/>
            <person name="Mokrzan E.M."/>
            <person name="Griffen A.L."/>
            <person name="Leys E.J."/>
        </authorList>
    </citation>
    <scope>NUCLEOTIDE SEQUENCE [LARGE SCALE GENOMIC DNA]</scope>
    <source>
        <strain evidence="1 2">BA112</strain>
    </source>
</reference>
<accession>A0A179B3U6</accession>
<dbReference type="EMBL" id="LVZK01000001">
    <property type="protein sequence ID" value="OAP85694.1"/>
    <property type="molecule type" value="Genomic_DNA"/>
</dbReference>
<dbReference type="Proteomes" id="UP000078368">
    <property type="component" value="Unassembled WGS sequence"/>
</dbReference>
<name>A0A179B3U6_9ACTO</name>
<sequence>MDPKKVKHLAELHFPLGGPRFRPCLEDVVELLIVEFGVDSGDDWLTAIQEGRKAWREKQLRTAVWDDPETARAALAQFDELQDKANETKREERVVQF</sequence>
<organism evidence="1 2">
    <name type="scientific">Peptidiphaga gingivicola</name>
    <dbReference type="NCBI Taxonomy" id="2741497"/>
    <lineage>
        <taxon>Bacteria</taxon>
        <taxon>Bacillati</taxon>
        <taxon>Actinomycetota</taxon>
        <taxon>Actinomycetes</taxon>
        <taxon>Actinomycetales</taxon>
        <taxon>Actinomycetaceae</taxon>
        <taxon>Peptidiphaga</taxon>
    </lineage>
</organism>
<gene>
    <name evidence="1" type="ORF">A4H34_00350</name>
</gene>